<proteinExistence type="predicted"/>
<dbReference type="PROSITE" id="PS00636">
    <property type="entry name" value="DNAJ_1"/>
    <property type="match status" value="1"/>
</dbReference>
<dbReference type="InterPro" id="IPR023393">
    <property type="entry name" value="START-like_dom_sf"/>
</dbReference>
<name>A0A8J4BS24_9CHLO</name>
<evidence type="ECO:0000259" key="1">
    <source>
        <dbReference type="PROSITE" id="PS50076"/>
    </source>
</evidence>
<dbReference type="InterPro" id="IPR036869">
    <property type="entry name" value="J_dom_sf"/>
</dbReference>
<keyword evidence="3" id="KW-1185">Reference proteome</keyword>
<dbReference type="InterPro" id="IPR001623">
    <property type="entry name" value="DnaJ_domain"/>
</dbReference>
<dbReference type="Pfam" id="PF10604">
    <property type="entry name" value="Polyketide_cyc2"/>
    <property type="match status" value="1"/>
</dbReference>
<protein>
    <recommendedName>
        <fullName evidence="1">J domain-containing protein</fullName>
    </recommendedName>
</protein>
<dbReference type="Gene3D" id="1.10.287.110">
    <property type="entry name" value="DnaJ domain"/>
    <property type="match status" value="1"/>
</dbReference>
<feature type="domain" description="J" evidence="1">
    <location>
        <begin position="235"/>
        <end position="309"/>
    </location>
</feature>
<dbReference type="PANTHER" id="PTHR44743:SF10">
    <property type="entry name" value="J DOMAIN-CONTAINING PROTEIN"/>
    <property type="match status" value="1"/>
</dbReference>
<dbReference type="CDD" id="cd06257">
    <property type="entry name" value="DnaJ"/>
    <property type="match status" value="1"/>
</dbReference>
<gene>
    <name evidence="2" type="ORF">Vafri_21578</name>
</gene>
<dbReference type="Gene3D" id="3.30.530.20">
    <property type="match status" value="1"/>
</dbReference>
<dbReference type="Proteomes" id="UP000747399">
    <property type="component" value="Unassembled WGS sequence"/>
</dbReference>
<evidence type="ECO:0000313" key="2">
    <source>
        <dbReference type="EMBL" id="GIL68289.1"/>
    </source>
</evidence>
<dbReference type="PROSITE" id="PS50076">
    <property type="entry name" value="DNAJ_2"/>
    <property type="match status" value="1"/>
</dbReference>
<dbReference type="AlphaFoldDB" id="A0A8J4BS24"/>
<dbReference type="SUPFAM" id="SSF46565">
    <property type="entry name" value="Chaperone J-domain"/>
    <property type="match status" value="1"/>
</dbReference>
<dbReference type="SUPFAM" id="SSF55961">
    <property type="entry name" value="Bet v1-like"/>
    <property type="match status" value="1"/>
</dbReference>
<dbReference type="EMBL" id="BNCO01000113">
    <property type="protein sequence ID" value="GIL68289.1"/>
    <property type="molecule type" value="Genomic_DNA"/>
</dbReference>
<dbReference type="SMART" id="SM00271">
    <property type="entry name" value="DnaJ"/>
    <property type="match status" value="1"/>
</dbReference>
<organism evidence="2 3">
    <name type="scientific">Volvox africanus</name>
    <dbReference type="NCBI Taxonomy" id="51714"/>
    <lineage>
        <taxon>Eukaryota</taxon>
        <taxon>Viridiplantae</taxon>
        <taxon>Chlorophyta</taxon>
        <taxon>core chlorophytes</taxon>
        <taxon>Chlorophyceae</taxon>
        <taxon>CS clade</taxon>
        <taxon>Chlamydomonadales</taxon>
        <taxon>Volvocaceae</taxon>
        <taxon>Volvox</taxon>
    </lineage>
</organism>
<dbReference type="InterPro" id="IPR018253">
    <property type="entry name" value="DnaJ_domain_CS"/>
</dbReference>
<dbReference type="Pfam" id="PF00226">
    <property type="entry name" value="DnaJ"/>
    <property type="match status" value="1"/>
</dbReference>
<dbReference type="PANTHER" id="PTHR44743">
    <property type="entry name" value="PUTATIVE, EXPRESSED-RELATED"/>
    <property type="match status" value="1"/>
</dbReference>
<comment type="caution">
    <text evidence="2">The sequence shown here is derived from an EMBL/GenBank/DDBJ whole genome shotgun (WGS) entry which is preliminary data.</text>
</comment>
<dbReference type="InterPro" id="IPR019587">
    <property type="entry name" value="Polyketide_cyclase/dehydratase"/>
</dbReference>
<sequence>MQASFSGRSAPPAARGRSGSRSATVYVVCKQYDASVRVKGSVKRVFKYAADFEHLPEWYPSVNSVTRTRGEGINLKNTYKVERTIMKMKHESQYELIDVAPGRKVVYSAQSPVHTAVHQLYFMEDPTDRNYTNIRYIKKIQLRSIAGPLQPLVSGALSKIPEEGLSNLAKLLISPDTPLSKIQLDPDDEAEEIRASKPASGWSWQSMWDGLGLGGASSGTSVISARSSPVVDTLGYYAILGLDVRRVAKYSSDDIKAAYRARAMEMHPDKVSMDDSAAQQSATLKFQRLQKAYNVLRNPEHKRMYDSGNLVEELVQ</sequence>
<reference evidence="2" key="1">
    <citation type="journal article" date="2021" name="Proc. Natl. Acad. Sci. U.S.A.">
        <title>Three genomes in the algal genus Volvox reveal the fate of a haploid sex-determining region after a transition to homothallism.</title>
        <authorList>
            <person name="Yamamoto K."/>
            <person name="Hamaji T."/>
            <person name="Kawai-Toyooka H."/>
            <person name="Matsuzaki R."/>
            <person name="Takahashi F."/>
            <person name="Nishimura Y."/>
            <person name="Kawachi M."/>
            <person name="Noguchi H."/>
            <person name="Minakuchi Y."/>
            <person name="Umen J.G."/>
            <person name="Toyoda A."/>
            <person name="Nozaki H."/>
        </authorList>
    </citation>
    <scope>NUCLEOTIDE SEQUENCE</scope>
    <source>
        <strain evidence="2">NIES-3780</strain>
    </source>
</reference>
<accession>A0A8J4BS24</accession>
<evidence type="ECO:0000313" key="3">
    <source>
        <dbReference type="Proteomes" id="UP000747399"/>
    </source>
</evidence>